<evidence type="ECO:0000313" key="3">
    <source>
        <dbReference type="Proteomes" id="UP000467247"/>
    </source>
</evidence>
<comment type="caution">
    <text evidence="2">The sequence shown here is derived from an EMBL/GenBank/DDBJ whole genome shotgun (WGS) entry which is preliminary data.</text>
</comment>
<organism evidence="2">
    <name type="scientific">Listeria monocytogenes</name>
    <dbReference type="NCBI Taxonomy" id="1639"/>
    <lineage>
        <taxon>Bacteria</taxon>
        <taxon>Bacillati</taxon>
        <taxon>Bacillota</taxon>
        <taxon>Bacilli</taxon>
        <taxon>Bacillales</taxon>
        <taxon>Listeriaceae</taxon>
        <taxon>Listeria</taxon>
    </lineage>
</organism>
<sequence>MAEFKGIQKKVPSKTIIKNVTITEWIADMAEVQQINFSQTLTDGY</sequence>
<name>A0A6Z0C9M4_LISMN</name>
<dbReference type="RefSeq" id="WP_009924568.1">
    <property type="nucleotide sequence ID" value="NZ_CP025560.1"/>
</dbReference>
<gene>
    <name evidence="1" type="ORF">GT011_05380</name>
    <name evidence="2" type="ORF">GYU24_05765</name>
</gene>
<protein>
    <submittedName>
        <fullName evidence="2">Uncharacterized protein</fullName>
    </submittedName>
</protein>
<proteinExistence type="predicted"/>
<evidence type="ECO:0000313" key="1">
    <source>
        <dbReference type="EMBL" id="EDN8268768.1"/>
    </source>
</evidence>
<dbReference type="AlphaFoldDB" id="A0A6Z0C9M4"/>
<dbReference type="EMBL" id="DAAIRR010000001">
    <property type="protein sequence ID" value="HAB9175210.1"/>
    <property type="molecule type" value="Genomic_DNA"/>
</dbReference>
<reference evidence="2" key="1">
    <citation type="journal article" date="2018" name="Genome Biol.">
        <title>SKESA: strategic k-mer extension for scrupulous assemblies.</title>
        <authorList>
            <person name="Souvorov A."/>
            <person name="Agarwala R."/>
            <person name="Lipman D.J."/>
        </authorList>
    </citation>
    <scope>NUCLEOTIDE SEQUENCE [LARGE SCALE GENOMIC DNA]</scope>
    <source>
        <strain evidence="2">CFIAFB20160038</strain>
    </source>
</reference>
<accession>A0A6Z0C9M4</accession>
<evidence type="ECO:0000313" key="2">
    <source>
        <dbReference type="EMBL" id="HAB9175210.1"/>
    </source>
</evidence>
<reference evidence="2" key="2">
    <citation type="submission" date="2020-01" db="EMBL/GenBank/DDBJ databases">
        <authorList>
            <consortium name="NCBI Pathogen Detection Project"/>
        </authorList>
    </citation>
    <scope>NUCLEOTIDE SEQUENCE</scope>
    <source>
        <strain evidence="2">CFIAFB20160038</strain>
    </source>
</reference>
<dbReference type="Proteomes" id="UP000840928">
    <property type="component" value="Unassembled WGS sequence"/>
</dbReference>
<reference evidence="1 3" key="3">
    <citation type="submission" date="2020-01" db="EMBL/GenBank/DDBJ databases">
        <authorList>
            <consortium name="GenomeTrakr: Next Generation Sequencing Network for Food Pathogen Tracability"/>
        </authorList>
    </citation>
    <scope>NUCLEOTIDE SEQUENCE [LARGE SCALE GENOMIC DNA]</scope>
    <source>
        <strain evidence="1 3">FDA00015028</strain>
    </source>
</reference>
<dbReference type="EMBL" id="AANCZP010000001">
    <property type="protein sequence ID" value="EDN8268768.1"/>
    <property type="molecule type" value="Genomic_DNA"/>
</dbReference>
<dbReference type="Proteomes" id="UP000467247">
    <property type="component" value="Unassembled WGS sequence"/>
</dbReference>